<keyword evidence="9" id="KW-1185">Reference proteome</keyword>
<dbReference type="InterPro" id="IPR027417">
    <property type="entry name" value="P-loop_NTPase"/>
</dbReference>
<keyword evidence="5" id="KW-1133">Transmembrane helix</keyword>
<evidence type="ECO:0008006" key="10">
    <source>
        <dbReference type="Google" id="ProtNLM"/>
    </source>
</evidence>
<dbReference type="STRING" id="36805.BOH66_08365"/>
<keyword evidence="4" id="KW-0812">Transmembrane</keyword>
<dbReference type="InterPro" id="IPR003688">
    <property type="entry name" value="TraG/VirD4"/>
</dbReference>
<dbReference type="Gene3D" id="3.40.50.300">
    <property type="entry name" value="P-loop containing nucleotide triphosphate hydrolases"/>
    <property type="match status" value="2"/>
</dbReference>
<evidence type="ECO:0000313" key="9">
    <source>
        <dbReference type="Proteomes" id="UP000187185"/>
    </source>
</evidence>
<evidence type="ECO:0000313" key="8">
    <source>
        <dbReference type="EMBL" id="APZ34254.1"/>
    </source>
</evidence>
<keyword evidence="6" id="KW-0472">Membrane</keyword>
<evidence type="ECO:0000256" key="5">
    <source>
        <dbReference type="ARBA" id="ARBA00022989"/>
    </source>
</evidence>
<dbReference type="Pfam" id="PF02534">
    <property type="entry name" value="T4SS-DNA_transf"/>
    <property type="match status" value="1"/>
</dbReference>
<dbReference type="AlphaFoldDB" id="A0A1P8U828"/>
<sequence length="716" mass="76888">MPDPFVYTRLYLPRPLDGAAVTNLLARLAGPDIPRPLAFEVRAGDDGIQYILGCTPTSVHQLKHLLRGFVPRIIYGSATRHAAASAGRVEARQQGLPPGSPDPEIVTASLYSALASRKQGETVALQVLLGRAQAPRALRQGHPDPLQPIGSRLWHGVKPAVSDTRRKLQDHAGEARFQVTLRIGVNAATPERRAALARGLFGSLHGLAAIGVKPKLIRESLDKLNRAVSSGTRLELTAANLTALLGWPLGQADLPGVDPLHPVRLPVPKAVSNRESVFAVGTAPGPERLIGLTAQARTSHAAILGPTGSGKTEAVLVPWLLSDVRAGRPVCFVDPKGQGVEYVLDLLTPEEGERVVLYDPADPEGTAGFNPLDARGRDAYAVADSVLAVFKSVFASGWGPRTEDILYASVLTLAIDGQRRPSPHTLLDIPKLLTDPAFRRTATPAVASEPEIARFWARYEALKPAQQENEIAAPMNKLRRYLMRRGATAILGQADPPFRLRDIWQGDQIVLVSVNEALAGTETAQLIGGLICAEVFMSAQERANEKNPKKRPGFVYVDEVRKFLKLPVPLEAALEISRSYGVGWALFGQGFYQMGSELADAIEINTKSKVIYATSAKEANRIASSSPALSAADIQELPQYEIYTTLLTSQGPSGWMSARTLEPPPRLGHGRSIKTELQKRQAAAAAAPPSADPLTTADPPPAVSSSASSPVKRRRS</sequence>
<evidence type="ECO:0000256" key="4">
    <source>
        <dbReference type="ARBA" id="ARBA00022692"/>
    </source>
</evidence>
<dbReference type="PANTHER" id="PTHR37937">
    <property type="entry name" value="CONJUGATIVE TRANSFER: DNA TRANSPORT"/>
    <property type="match status" value="1"/>
</dbReference>
<gene>
    <name evidence="8" type="ORF">BOH66_08365</name>
</gene>
<dbReference type="OrthoDB" id="3258326at2"/>
<evidence type="ECO:0000256" key="6">
    <source>
        <dbReference type="ARBA" id="ARBA00023136"/>
    </source>
</evidence>
<evidence type="ECO:0000256" key="3">
    <source>
        <dbReference type="ARBA" id="ARBA00022475"/>
    </source>
</evidence>
<proteinExistence type="inferred from homology"/>
<evidence type="ECO:0000256" key="1">
    <source>
        <dbReference type="ARBA" id="ARBA00004651"/>
    </source>
</evidence>
<feature type="compositionally biased region" description="Low complexity" evidence="7">
    <location>
        <begin position="682"/>
        <end position="710"/>
    </location>
</feature>
<keyword evidence="3" id="KW-1003">Cell membrane</keyword>
<comment type="subcellular location">
    <subcellularLocation>
        <location evidence="1">Cell membrane</location>
        <topology evidence="1">Multi-pass membrane protein</topology>
    </subcellularLocation>
</comment>
<accession>A0A1P8U828</accession>
<dbReference type="RefSeq" id="WP_076690568.1">
    <property type="nucleotide sequence ID" value="NZ_CP018762.1"/>
</dbReference>
<dbReference type="Proteomes" id="UP000187185">
    <property type="component" value="Chromosome"/>
</dbReference>
<dbReference type="PANTHER" id="PTHR37937:SF1">
    <property type="entry name" value="CONJUGATIVE TRANSFER: DNA TRANSPORT"/>
    <property type="match status" value="1"/>
</dbReference>
<comment type="similarity">
    <text evidence="2">Belongs to the VirD4/TraG family.</text>
</comment>
<name>A0A1P8U828_9MICO</name>
<protein>
    <recommendedName>
        <fullName evidence="10">Type IV secretion system coupling protein TraD DNA-binding domain-containing protein</fullName>
    </recommendedName>
</protein>
<feature type="region of interest" description="Disordered" evidence="7">
    <location>
        <begin position="650"/>
        <end position="716"/>
    </location>
</feature>
<dbReference type="SUPFAM" id="SSF52540">
    <property type="entry name" value="P-loop containing nucleoside triphosphate hydrolases"/>
    <property type="match status" value="1"/>
</dbReference>
<evidence type="ECO:0000256" key="7">
    <source>
        <dbReference type="SAM" id="MobiDB-lite"/>
    </source>
</evidence>
<dbReference type="InterPro" id="IPR051539">
    <property type="entry name" value="T4SS-coupling_protein"/>
</dbReference>
<organism evidence="8 9">
    <name type="scientific">Microbacterium aurum</name>
    <dbReference type="NCBI Taxonomy" id="36805"/>
    <lineage>
        <taxon>Bacteria</taxon>
        <taxon>Bacillati</taxon>
        <taxon>Actinomycetota</taxon>
        <taxon>Actinomycetes</taxon>
        <taxon>Micrococcales</taxon>
        <taxon>Microbacteriaceae</taxon>
        <taxon>Microbacterium</taxon>
    </lineage>
</organism>
<dbReference type="EMBL" id="CP018762">
    <property type="protein sequence ID" value="APZ34254.1"/>
    <property type="molecule type" value="Genomic_DNA"/>
</dbReference>
<dbReference type="KEGG" id="maur:BOH66_08365"/>
<evidence type="ECO:0000256" key="2">
    <source>
        <dbReference type="ARBA" id="ARBA00008806"/>
    </source>
</evidence>
<reference evidence="8 9" key="1">
    <citation type="submission" date="2016-12" db="EMBL/GenBank/DDBJ databases">
        <title>Complete genome sequence of Microbacterium aurum KACC 15219.</title>
        <authorList>
            <person name="Jung Y."/>
            <person name="Shin J.-H."/>
            <person name="Lee Y.-J."/>
            <person name="Yi H."/>
            <person name="Bahn Y.-S."/>
            <person name="Kim J.F."/>
            <person name="Lee D.-W."/>
        </authorList>
    </citation>
    <scope>NUCLEOTIDE SEQUENCE [LARGE SCALE GENOMIC DNA]</scope>
    <source>
        <strain evidence="8 9">KACC 15219</strain>
    </source>
</reference>
<dbReference type="GO" id="GO:0005886">
    <property type="term" value="C:plasma membrane"/>
    <property type="evidence" value="ECO:0007669"/>
    <property type="project" value="UniProtKB-SubCell"/>
</dbReference>